<evidence type="ECO:0000256" key="1">
    <source>
        <dbReference type="ARBA" id="ARBA00004430"/>
    </source>
</evidence>
<dbReference type="GO" id="GO:0045504">
    <property type="term" value="F:dynein heavy chain binding"/>
    <property type="evidence" value="ECO:0007669"/>
    <property type="project" value="TreeGrafter"/>
</dbReference>
<keyword evidence="5" id="KW-0493">Microtubule</keyword>
<dbReference type="GO" id="GO:0036158">
    <property type="term" value="P:outer dynein arm assembly"/>
    <property type="evidence" value="ECO:0007669"/>
    <property type="project" value="TreeGrafter"/>
</dbReference>
<comment type="similarity">
    <text evidence="2">Belongs to the dynein intermediate chain family.</text>
</comment>
<keyword evidence="7" id="KW-0243">Dynein</keyword>
<evidence type="ECO:0000313" key="14">
    <source>
        <dbReference type="Proteomes" id="UP000678499"/>
    </source>
</evidence>
<sequence>MAASVLTTSASLLAGSSSARRTRTGVGTNNGTATGAPGVSRSYKYAPKLSKAQEFLETIKKRLQSGDPNSNKNEVVYSWVRGEWIQTTFKPSLSIHLFEQESSIVAKDSPDGIAMLRKCPATTSLLLSTNRKSKLLQATKSAMMLKRRDSTGFQAKSGIVPGSTRGIHDDDDELTTTSRDEKDSGTERDDLDSDIDDIRGGRITGRGDGGPAGSKALGGKSAGPKDNAKRDANAAANQFNFYERACQTHTSALREKTTMTEPPPIQSFSGLFNQWVSHDGYVRETKTDSGQHAISSAAKSPSILPNPSRQASSMGKLAVATSTHSFRSPTASRPQSPRSRSAGKSSSTSGGIGPIDKLAPEKVNLGSLGRAARVVERMMNQNSFDAVTLDFRYWEDAADEFRDPEGILLPLWSFQCEIMKKQFAITGICWSAHFPDLFAVSYGSYDFKNQPNRGAVCLYTLKNPSHPEYIFETACGIMCVDIHSVYPHLVAVGLHNGSIKVFNLKLANGRGGCMWETELQDGCHTDVVWQGDCIRGFPPCSKFPSKTSKVCWGNDDPDGQPILYSVGGDGRVVQWTLASQDLRHHDVVILAIDPPIKATDGSLVHAVGCGTALAFHKMMRTTFVVATEEGRIYKGSTLYQSKRLGNFAKHEMPIHALSWNHYSENIFLSASADWTIRIWDHRKCHPLFALDLGCEVEDAAWAPFSSTVLAAVTGEGRVYVYDLSVEKYAPICVQSVTRKKRTKCTHIAFNPLHPIILVGDDRGNVMSLKLSPNLRKLPKEAKNADETRLRELEIKKLETLLMLMKEG</sequence>
<feature type="compositionally biased region" description="Low complexity" evidence="12">
    <location>
        <begin position="213"/>
        <end position="225"/>
    </location>
</feature>
<dbReference type="InterPro" id="IPR036322">
    <property type="entry name" value="WD40_repeat_dom_sf"/>
</dbReference>
<dbReference type="EMBL" id="CAJPEX010000702">
    <property type="protein sequence ID" value="CAG0916908.1"/>
    <property type="molecule type" value="Genomic_DNA"/>
</dbReference>
<evidence type="ECO:0000256" key="3">
    <source>
        <dbReference type="ARBA" id="ARBA00022490"/>
    </source>
</evidence>
<dbReference type="PANTHER" id="PTHR12442">
    <property type="entry name" value="DYNEIN INTERMEDIATE CHAIN"/>
    <property type="match status" value="1"/>
</dbReference>
<keyword evidence="6" id="KW-0677">Repeat</keyword>
<dbReference type="OrthoDB" id="6372332at2759"/>
<dbReference type="SUPFAM" id="SSF50978">
    <property type="entry name" value="WD40 repeat-like"/>
    <property type="match status" value="1"/>
</dbReference>
<evidence type="ECO:0000256" key="6">
    <source>
        <dbReference type="ARBA" id="ARBA00022737"/>
    </source>
</evidence>
<evidence type="ECO:0000256" key="4">
    <source>
        <dbReference type="ARBA" id="ARBA00022574"/>
    </source>
</evidence>
<dbReference type="EMBL" id="OA882739">
    <property type="protein sequence ID" value="CAD7276756.1"/>
    <property type="molecule type" value="Genomic_DNA"/>
</dbReference>
<feature type="compositionally biased region" description="Basic and acidic residues" evidence="12">
    <location>
        <begin position="178"/>
        <end position="188"/>
    </location>
</feature>
<feature type="region of interest" description="Disordered" evidence="12">
    <location>
        <begin position="17"/>
        <end position="39"/>
    </location>
</feature>
<keyword evidence="3" id="KW-0963">Cytoplasm</keyword>
<dbReference type="SMART" id="SM00320">
    <property type="entry name" value="WD40"/>
    <property type="match status" value="4"/>
</dbReference>
<evidence type="ECO:0000256" key="12">
    <source>
        <dbReference type="SAM" id="MobiDB-lite"/>
    </source>
</evidence>
<feature type="compositionally biased region" description="Low complexity" evidence="12">
    <location>
        <begin position="327"/>
        <end position="349"/>
    </location>
</feature>
<feature type="region of interest" description="Disordered" evidence="12">
    <location>
        <begin position="286"/>
        <end position="358"/>
    </location>
</feature>
<dbReference type="GO" id="GO:0005874">
    <property type="term" value="C:microtubule"/>
    <property type="evidence" value="ECO:0007669"/>
    <property type="project" value="UniProtKB-KW"/>
</dbReference>
<gene>
    <name evidence="13" type="ORF">NMOB1V02_LOCUS4506</name>
</gene>
<dbReference type="InterPro" id="IPR015943">
    <property type="entry name" value="WD40/YVTN_repeat-like_dom_sf"/>
</dbReference>
<feature type="compositionally biased region" description="Gly residues" evidence="12">
    <location>
        <begin position="202"/>
        <end position="212"/>
    </location>
</feature>
<evidence type="ECO:0000256" key="8">
    <source>
        <dbReference type="ARBA" id="ARBA00023175"/>
    </source>
</evidence>
<dbReference type="GO" id="GO:0036157">
    <property type="term" value="C:outer dynein arm"/>
    <property type="evidence" value="ECO:0007669"/>
    <property type="project" value="TreeGrafter"/>
</dbReference>
<evidence type="ECO:0000313" key="13">
    <source>
        <dbReference type="EMBL" id="CAD7276756.1"/>
    </source>
</evidence>
<feature type="repeat" description="WD" evidence="11">
    <location>
        <begin position="647"/>
        <end position="680"/>
    </location>
</feature>
<keyword evidence="4 11" id="KW-0853">WD repeat</keyword>
<dbReference type="PROSITE" id="PS50294">
    <property type="entry name" value="WD_REPEATS_REGION"/>
    <property type="match status" value="1"/>
</dbReference>
<evidence type="ECO:0000256" key="9">
    <source>
        <dbReference type="ARBA" id="ARBA00023212"/>
    </source>
</evidence>
<dbReference type="Proteomes" id="UP000678499">
    <property type="component" value="Unassembled WGS sequence"/>
</dbReference>
<keyword evidence="9" id="KW-0206">Cytoskeleton</keyword>
<accession>A0A7R9GBU6</accession>
<comment type="subcellular location">
    <subcellularLocation>
        <location evidence="1">Cytoplasm</location>
        <location evidence="1">Cytoskeleton</location>
        <location evidence="1">Cilium axoneme</location>
    </subcellularLocation>
</comment>
<feature type="compositionally biased region" description="Polar residues" evidence="12">
    <location>
        <begin position="290"/>
        <end position="313"/>
    </location>
</feature>
<dbReference type="Pfam" id="PF00400">
    <property type="entry name" value="WD40"/>
    <property type="match status" value="1"/>
</dbReference>
<feature type="region of interest" description="Disordered" evidence="12">
    <location>
        <begin position="147"/>
        <end position="231"/>
    </location>
</feature>
<dbReference type="GO" id="GO:0045503">
    <property type="term" value="F:dynein light chain binding"/>
    <property type="evidence" value="ECO:0007669"/>
    <property type="project" value="TreeGrafter"/>
</dbReference>
<dbReference type="AlphaFoldDB" id="A0A7R9GBU6"/>
<reference evidence="13" key="1">
    <citation type="submission" date="2020-11" db="EMBL/GenBank/DDBJ databases">
        <authorList>
            <person name="Tran Van P."/>
        </authorList>
    </citation>
    <scope>NUCLEOTIDE SEQUENCE</scope>
</reference>
<dbReference type="InterPro" id="IPR050687">
    <property type="entry name" value="Dynein_IC"/>
</dbReference>
<dbReference type="InterPro" id="IPR001680">
    <property type="entry name" value="WD40_rpt"/>
</dbReference>
<evidence type="ECO:0000256" key="7">
    <source>
        <dbReference type="ARBA" id="ARBA00023017"/>
    </source>
</evidence>
<dbReference type="Gene3D" id="2.130.10.10">
    <property type="entry name" value="YVTN repeat-like/Quinoprotein amine dehydrogenase"/>
    <property type="match status" value="2"/>
</dbReference>
<dbReference type="GO" id="GO:0003341">
    <property type="term" value="P:cilium movement"/>
    <property type="evidence" value="ECO:0007669"/>
    <property type="project" value="TreeGrafter"/>
</dbReference>
<evidence type="ECO:0000256" key="2">
    <source>
        <dbReference type="ARBA" id="ARBA00011059"/>
    </source>
</evidence>
<protein>
    <submittedName>
        <fullName evidence="13">Uncharacterized protein</fullName>
    </submittedName>
</protein>
<keyword evidence="8" id="KW-0505">Motor protein</keyword>
<evidence type="ECO:0000256" key="11">
    <source>
        <dbReference type="PROSITE-ProRule" id="PRU00221"/>
    </source>
</evidence>
<evidence type="ECO:0000256" key="5">
    <source>
        <dbReference type="ARBA" id="ARBA00022701"/>
    </source>
</evidence>
<dbReference type="PROSITE" id="PS50082">
    <property type="entry name" value="WD_REPEATS_2"/>
    <property type="match status" value="1"/>
</dbReference>
<name>A0A7R9GBU6_9CRUS</name>
<organism evidence="13">
    <name type="scientific">Notodromas monacha</name>
    <dbReference type="NCBI Taxonomy" id="399045"/>
    <lineage>
        <taxon>Eukaryota</taxon>
        <taxon>Metazoa</taxon>
        <taxon>Ecdysozoa</taxon>
        <taxon>Arthropoda</taxon>
        <taxon>Crustacea</taxon>
        <taxon>Oligostraca</taxon>
        <taxon>Ostracoda</taxon>
        <taxon>Podocopa</taxon>
        <taxon>Podocopida</taxon>
        <taxon>Cypridocopina</taxon>
        <taxon>Cypridoidea</taxon>
        <taxon>Cyprididae</taxon>
        <taxon>Notodromas</taxon>
    </lineage>
</organism>
<keyword evidence="10" id="KW-0966">Cell projection</keyword>
<dbReference type="PANTHER" id="PTHR12442:SF11">
    <property type="entry name" value="DYNEIN AXONEMAL INTERMEDIATE CHAIN 1"/>
    <property type="match status" value="1"/>
</dbReference>
<evidence type="ECO:0000256" key="10">
    <source>
        <dbReference type="ARBA" id="ARBA00023273"/>
    </source>
</evidence>
<keyword evidence="14" id="KW-1185">Reference proteome</keyword>
<proteinExistence type="inferred from homology"/>